<keyword evidence="1" id="KW-0472">Membrane</keyword>
<dbReference type="Pfam" id="PF10067">
    <property type="entry name" value="DUF2306"/>
    <property type="match status" value="1"/>
</dbReference>
<proteinExistence type="predicted"/>
<feature type="transmembrane region" description="Helical" evidence="1">
    <location>
        <begin position="362"/>
        <end position="384"/>
    </location>
</feature>
<evidence type="ECO:0000313" key="3">
    <source>
        <dbReference type="Proteomes" id="UP000679388"/>
    </source>
</evidence>
<dbReference type="Proteomes" id="UP000679388">
    <property type="component" value="Chromosome"/>
</dbReference>
<feature type="transmembrane region" description="Helical" evidence="1">
    <location>
        <begin position="497"/>
        <end position="518"/>
    </location>
</feature>
<dbReference type="RefSeq" id="WP_212639550.1">
    <property type="nucleotide sequence ID" value="NZ_CP059558.1"/>
</dbReference>
<dbReference type="InterPro" id="IPR018750">
    <property type="entry name" value="DUF2306_membrane"/>
</dbReference>
<sequence>MTDSSNPLFPMKNKNVWRSWILKSLVIFGASLLSLYAIFAIDMGRVNIAPAIFGSEQILEQRHQTNKAADTDHSDDPALNQAWQHSGVWLYAMSKVTSDQHSYGTDSYFTYSMYHYAEMPIKNMVVLSFHNVMGGICMLFGALQFWPAFRHRYPRWHRGFGALYMVTAQLAMIAAAIYLTITPVQTIYDSFSFYVGLWILVIIVTISLWLSIYHLKRKEYAQHQAYMAINFGALLTAPILRYNWVLGGILFPDVSFNTSNYWGAGILLPQCFVMGYLLLCLSRSFQKDRPFSLVAAQQIISKTRSLIVSGLIGILLLCLLTNIYYLSITPDLSLFSNAERYIPLGLIEVYNQAVLQHQGLRYWFIAASIGLIGVGICFINASFLKIEVNHSRVRLLAVWLILFGLILGTILMIWAKYMGVPSITTLSGGTHMGLFAVLNFLFVALLAYAVIQNKPYLIREWGLFLILCSVSLPMSYLILHFLMLLPITEIFIQQGHVYRLAADAGPILLVFGLFYAAYSQATLSKFAR</sequence>
<feature type="transmembrane region" description="Helical" evidence="1">
    <location>
        <begin position="161"/>
        <end position="181"/>
    </location>
</feature>
<feature type="transmembrane region" description="Helical" evidence="1">
    <location>
        <begin position="193"/>
        <end position="213"/>
    </location>
</feature>
<feature type="transmembrane region" description="Helical" evidence="1">
    <location>
        <begin position="396"/>
        <end position="417"/>
    </location>
</feature>
<feature type="transmembrane region" description="Helical" evidence="1">
    <location>
        <begin position="129"/>
        <end position="149"/>
    </location>
</feature>
<feature type="transmembrane region" description="Helical" evidence="1">
    <location>
        <begin position="264"/>
        <end position="285"/>
    </location>
</feature>
<feature type="transmembrane region" description="Helical" evidence="1">
    <location>
        <begin position="225"/>
        <end position="244"/>
    </location>
</feature>
<feature type="transmembrane region" description="Helical" evidence="1">
    <location>
        <begin position="306"/>
        <end position="326"/>
    </location>
</feature>
<keyword evidence="1" id="KW-1133">Transmembrane helix</keyword>
<accession>A0AAX1MKE1</accession>
<feature type="transmembrane region" description="Helical" evidence="1">
    <location>
        <begin position="429"/>
        <end position="451"/>
    </location>
</feature>
<keyword evidence="1" id="KW-0812">Transmembrane</keyword>
<protein>
    <submittedName>
        <fullName evidence="2">DUF2306 domain-containing protein</fullName>
    </submittedName>
</protein>
<feature type="transmembrane region" description="Helical" evidence="1">
    <location>
        <begin position="463"/>
        <end position="485"/>
    </location>
</feature>
<organism evidence="2 3">
    <name type="scientific">Acinetobacter junii</name>
    <dbReference type="NCBI Taxonomy" id="40215"/>
    <lineage>
        <taxon>Bacteria</taxon>
        <taxon>Pseudomonadati</taxon>
        <taxon>Pseudomonadota</taxon>
        <taxon>Gammaproteobacteria</taxon>
        <taxon>Moraxellales</taxon>
        <taxon>Moraxellaceae</taxon>
        <taxon>Acinetobacter</taxon>
    </lineage>
</organism>
<name>A0AAX1MKE1_ACIJU</name>
<gene>
    <name evidence="2" type="ORF">H2677_07955</name>
</gene>
<evidence type="ECO:0000256" key="1">
    <source>
        <dbReference type="SAM" id="Phobius"/>
    </source>
</evidence>
<dbReference type="AlphaFoldDB" id="A0AAX1MKE1"/>
<feature type="transmembrane region" description="Helical" evidence="1">
    <location>
        <begin position="20"/>
        <end position="41"/>
    </location>
</feature>
<dbReference type="GeneID" id="70092442"/>
<evidence type="ECO:0000313" key="2">
    <source>
        <dbReference type="EMBL" id="QUY38073.1"/>
    </source>
</evidence>
<reference evidence="2" key="1">
    <citation type="submission" date="2020-07" db="EMBL/GenBank/DDBJ databases">
        <title>Acinetobacter junii strain YR7 chromosome and plasmid pNDM-YR7.</title>
        <authorList>
            <person name="Tang B."/>
        </authorList>
    </citation>
    <scope>NUCLEOTIDE SEQUENCE</scope>
    <source>
        <strain evidence="2">YR7</strain>
    </source>
</reference>
<dbReference type="EMBL" id="CP059558">
    <property type="protein sequence ID" value="QUY38073.1"/>
    <property type="molecule type" value="Genomic_DNA"/>
</dbReference>